<protein>
    <submittedName>
        <fullName evidence="2">ATP-binding protein</fullName>
    </submittedName>
</protein>
<dbReference type="SUPFAM" id="SSF52540">
    <property type="entry name" value="P-loop containing nucleoside triphosphate hydrolases"/>
    <property type="match status" value="1"/>
</dbReference>
<sequence>MDPTHRGPHEHGHDASDDAAGGSRRTPHRGPQPPAVGPHDRDRGGASRAPSPGIARIAQLTCGDYLLTVNPIDGSEIEQCPPGSPHRSAAPRRHTREERAELRRAQTVARSTVTAGPGAIAAGTAHRELPLLDREEERDRLIRLLTRGRSVRLTAPSGAGRSALLDAVADGCGNLAPDGVIRLSGYHRTPTDLLHALCAAVFRMPTHRPGRAELVELARDIGAVVIVDDIEFDGPTLDDFLDATPECAFLMSATPEVSAPSPGAYLEEVALGGLSRAACMELLGRLVRRPPTDEEAAWAADLWFESEGLPLRFVQAAALLRGRDQAAGRTTEPAADPTAEPAPGAAGTDGGADAAPDAAPDIDADPVDAADAAPPRAPTLTEGVAPAALLADLVSAPARETLQYALALGGECPHPSHLPALIGDPGADAAIAELIGCGLVTPAGDHYRLVTGVAAQLTAAGFADDPTARALTVAQHYAWWAGHPSVAASRATEEADAILGALGALVAARGGAGARSAAQAPAAGDGGGARVGQLSAAVLLARTAAPAFAAGLGWGAWERCLRYGQEAARLAGEVAEEAYFHHELGVLALCTGQLDRARAELEASISLRGVLADRRGAVAGRRALALVVDRTGISAPGGLDTLGELTGGEGGADAPAEGAAPGGGASPTDTTVIVPRQDATDTLPGPAVVPAAGGDAGTGGTRGGWRTSVRKLPLLIGARRNAAAVGAGVLLVAVLGTVVTLGATSGGDGSPERVTPRHSTPLRDEGDEERAADEPRRDTGPGTTGPGATTGPGTSGAPNPSASTGAGQSPSTQPSDGGPTTGGPAPTGDPTGGTPTDPSTRPTNPTTRPTDPPTRPTNPPTTKPTDPPTEPTNPPTTRPTDPPSTAPTTVDPPQSPTQITSDPGSPSPATDATNPRV</sequence>
<keyword evidence="2" id="KW-0067">ATP-binding</keyword>
<feature type="region of interest" description="Disordered" evidence="1">
    <location>
        <begin position="75"/>
        <end position="112"/>
    </location>
</feature>
<proteinExistence type="predicted"/>
<evidence type="ECO:0000313" key="3">
    <source>
        <dbReference type="Proteomes" id="UP000509303"/>
    </source>
</evidence>
<reference evidence="2 3" key="1">
    <citation type="submission" date="2020-06" db="EMBL/GenBank/DDBJ databases">
        <title>Genome mining for natural products.</title>
        <authorList>
            <person name="Zhang B."/>
            <person name="Shi J."/>
            <person name="Ge H."/>
        </authorList>
    </citation>
    <scope>NUCLEOTIDE SEQUENCE [LARGE SCALE GENOMIC DNA]</scope>
    <source>
        <strain evidence="2 3">NA00687</strain>
    </source>
</reference>
<feature type="compositionally biased region" description="Basic and acidic residues" evidence="1">
    <location>
        <begin position="1"/>
        <end position="16"/>
    </location>
</feature>
<keyword evidence="2" id="KW-0547">Nucleotide-binding</keyword>
<feature type="compositionally biased region" description="Basic and acidic residues" evidence="1">
    <location>
        <begin position="95"/>
        <end position="104"/>
    </location>
</feature>
<feature type="region of interest" description="Disordered" evidence="1">
    <location>
        <begin position="1"/>
        <end position="53"/>
    </location>
</feature>
<feature type="compositionally biased region" description="Gly residues" evidence="1">
    <location>
        <begin position="782"/>
        <end position="794"/>
    </location>
</feature>
<organism evidence="2 3">
    <name type="scientific">Streptomyces buecherae</name>
    <dbReference type="NCBI Taxonomy" id="2763006"/>
    <lineage>
        <taxon>Bacteria</taxon>
        <taxon>Bacillati</taxon>
        <taxon>Actinomycetota</taxon>
        <taxon>Actinomycetes</taxon>
        <taxon>Kitasatosporales</taxon>
        <taxon>Streptomycetaceae</taxon>
        <taxon>Streptomyces</taxon>
    </lineage>
</organism>
<feature type="region of interest" description="Disordered" evidence="1">
    <location>
        <begin position="639"/>
        <end position="705"/>
    </location>
</feature>
<dbReference type="EMBL" id="CP054929">
    <property type="protein sequence ID" value="QKW52462.1"/>
    <property type="molecule type" value="Genomic_DNA"/>
</dbReference>
<dbReference type="InterPro" id="IPR027417">
    <property type="entry name" value="P-loop_NTPase"/>
</dbReference>
<accession>A0A7H8NDE9</accession>
<dbReference type="GO" id="GO:0005524">
    <property type="term" value="F:ATP binding"/>
    <property type="evidence" value="ECO:0007669"/>
    <property type="project" value="UniProtKB-KW"/>
</dbReference>
<dbReference type="Proteomes" id="UP000509303">
    <property type="component" value="Chromosome"/>
</dbReference>
<feature type="compositionally biased region" description="Low complexity" evidence="1">
    <location>
        <begin position="333"/>
        <end position="359"/>
    </location>
</feature>
<feature type="region of interest" description="Disordered" evidence="1">
    <location>
        <begin position="742"/>
        <end position="917"/>
    </location>
</feature>
<gene>
    <name evidence="2" type="ORF">HUT08_26275</name>
</gene>
<feature type="compositionally biased region" description="Gly residues" evidence="1">
    <location>
        <begin position="694"/>
        <end position="703"/>
    </location>
</feature>
<name>A0A7H8NDE9_9ACTN</name>
<feature type="region of interest" description="Disordered" evidence="1">
    <location>
        <begin position="324"/>
        <end position="379"/>
    </location>
</feature>
<evidence type="ECO:0000256" key="1">
    <source>
        <dbReference type="SAM" id="MobiDB-lite"/>
    </source>
</evidence>
<feature type="compositionally biased region" description="Pro residues" evidence="1">
    <location>
        <begin position="850"/>
        <end position="885"/>
    </location>
</feature>
<dbReference type="RefSeq" id="WP_176164172.1">
    <property type="nucleotide sequence ID" value="NZ_CP054929.1"/>
</dbReference>
<feature type="compositionally biased region" description="Low complexity" evidence="1">
    <location>
        <begin position="684"/>
        <end position="693"/>
    </location>
</feature>
<evidence type="ECO:0000313" key="2">
    <source>
        <dbReference type="EMBL" id="QKW52462.1"/>
    </source>
</evidence>
<feature type="compositionally biased region" description="Polar residues" evidence="1">
    <location>
        <begin position="896"/>
        <end position="917"/>
    </location>
</feature>
<keyword evidence="3" id="KW-1185">Reference proteome</keyword>
<dbReference type="AlphaFoldDB" id="A0A7H8NDE9"/>
<feature type="compositionally biased region" description="Low complexity" evidence="1">
    <location>
        <begin position="795"/>
        <end position="849"/>
    </location>
</feature>